<dbReference type="Gene3D" id="3.20.20.80">
    <property type="entry name" value="Glycosidases"/>
    <property type="match status" value="1"/>
</dbReference>
<comment type="caution">
    <text evidence="3">The sequence shown here is derived from an EMBL/GenBank/DDBJ whole genome shotgun (WGS) entry which is preliminary data.</text>
</comment>
<sequence length="93" mass="10598">QVANRQFLLDLVGQCKDMGVNAGIYSTKWDWDNVVGASWNELAELPLWWPFYTGDANLEYFEPFGGWKKPTIHQYLANVNGACSVGEVDLNWQ</sequence>
<proteinExistence type="inferred from homology"/>
<feature type="non-terminal residue" evidence="3">
    <location>
        <position position="93"/>
    </location>
</feature>
<dbReference type="PANTHER" id="PTHR23208">
    <property type="entry name" value="LYSOZYME PROTEIN"/>
    <property type="match status" value="1"/>
</dbReference>
<dbReference type="Proteomes" id="UP001432027">
    <property type="component" value="Unassembled WGS sequence"/>
</dbReference>
<dbReference type="PROSITE" id="PS51904">
    <property type="entry name" value="GLYCOSYL_HYDROL_F25_2"/>
    <property type="match status" value="1"/>
</dbReference>
<evidence type="ECO:0000256" key="2">
    <source>
        <dbReference type="ARBA" id="ARBA00022729"/>
    </source>
</evidence>
<dbReference type="SUPFAM" id="SSF51445">
    <property type="entry name" value="(Trans)glycosidases"/>
    <property type="match status" value="1"/>
</dbReference>
<dbReference type="InterPro" id="IPR002053">
    <property type="entry name" value="Glyco_hydro_25"/>
</dbReference>
<dbReference type="AlphaFoldDB" id="A0AAV5T6U3"/>
<dbReference type="GO" id="GO:0009253">
    <property type="term" value="P:peptidoglycan catabolic process"/>
    <property type="evidence" value="ECO:0007669"/>
    <property type="project" value="InterPro"/>
</dbReference>
<evidence type="ECO:0000313" key="3">
    <source>
        <dbReference type="EMBL" id="GMS91287.1"/>
    </source>
</evidence>
<name>A0AAV5T6U3_9BILA</name>
<dbReference type="GO" id="GO:0045087">
    <property type="term" value="P:innate immune response"/>
    <property type="evidence" value="ECO:0007669"/>
    <property type="project" value="TreeGrafter"/>
</dbReference>
<dbReference type="GO" id="GO:0016998">
    <property type="term" value="P:cell wall macromolecule catabolic process"/>
    <property type="evidence" value="ECO:0007669"/>
    <property type="project" value="InterPro"/>
</dbReference>
<evidence type="ECO:0000256" key="1">
    <source>
        <dbReference type="ARBA" id="ARBA00010646"/>
    </source>
</evidence>
<dbReference type="GO" id="GO:0003796">
    <property type="term" value="F:lysozyme activity"/>
    <property type="evidence" value="ECO:0007669"/>
    <property type="project" value="InterPro"/>
</dbReference>
<accession>A0AAV5T6U3</accession>
<dbReference type="InterPro" id="IPR017853">
    <property type="entry name" value="GH"/>
</dbReference>
<organism evidence="3 4">
    <name type="scientific">Pristionchus entomophagus</name>
    <dbReference type="NCBI Taxonomy" id="358040"/>
    <lineage>
        <taxon>Eukaryota</taxon>
        <taxon>Metazoa</taxon>
        <taxon>Ecdysozoa</taxon>
        <taxon>Nematoda</taxon>
        <taxon>Chromadorea</taxon>
        <taxon>Rhabditida</taxon>
        <taxon>Rhabditina</taxon>
        <taxon>Diplogasteromorpha</taxon>
        <taxon>Diplogasteroidea</taxon>
        <taxon>Neodiplogasteridae</taxon>
        <taxon>Pristionchus</taxon>
    </lineage>
</organism>
<comment type="similarity">
    <text evidence="1">Belongs to the glycosyl hydrolase 25 family.</text>
</comment>
<feature type="non-terminal residue" evidence="3">
    <location>
        <position position="1"/>
    </location>
</feature>
<protein>
    <recommendedName>
        <fullName evidence="5">Glycoside hydrolase</fullName>
    </recommendedName>
</protein>
<evidence type="ECO:0000313" key="4">
    <source>
        <dbReference type="Proteomes" id="UP001432027"/>
    </source>
</evidence>
<evidence type="ECO:0008006" key="5">
    <source>
        <dbReference type="Google" id="ProtNLM"/>
    </source>
</evidence>
<reference evidence="3" key="1">
    <citation type="submission" date="2023-10" db="EMBL/GenBank/DDBJ databases">
        <title>Genome assembly of Pristionchus species.</title>
        <authorList>
            <person name="Yoshida K."/>
            <person name="Sommer R.J."/>
        </authorList>
    </citation>
    <scope>NUCLEOTIDE SEQUENCE</scope>
    <source>
        <strain evidence="3">RS0144</strain>
    </source>
</reference>
<dbReference type="EMBL" id="BTSX01000003">
    <property type="protein sequence ID" value="GMS91287.1"/>
    <property type="molecule type" value="Genomic_DNA"/>
</dbReference>
<dbReference type="GO" id="GO:0007165">
    <property type="term" value="P:signal transduction"/>
    <property type="evidence" value="ECO:0007669"/>
    <property type="project" value="TreeGrafter"/>
</dbReference>
<dbReference type="PANTHER" id="PTHR23208:SF36">
    <property type="entry name" value="LYSOZYME-RELATED"/>
    <property type="match status" value="1"/>
</dbReference>
<keyword evidence="2" id="KW-0732">Signal</keyword>
<gene>
    <name evidence="3" type="ORF">PENTCL1PPCAC_13462</name>
</gene>
<dbReference type="InterPro" id="IPR051595">
    <property type="entry name" value="GH25_Enzymes"/>
</dbReference>
<keyword evidence="4" id="KW-1185">Reference proteome</keyword>